<accession>A0A327NLT6</accession>
<comment type="caution">
    <text evidence="1">The sequence shown here is derived from an EMBL/GenBank/DDBJ whole genome shotgun (WGS) entry which is preliminary data.</text>
</comment>
<sequence length="115" mass="13127">MNKTVTNPFIKYVNKTVSRTDWQREVEALYNNYYLISRLLAYPSTASAHEVRKLRRLQSTLIKTIEQFVAELDQQTRQTQSPSAMVCLLKSHIAVMQKLNGQIGNLLKEQAAGVS</sequence>
<protein>
    <recommendedName>
        <fullName evidence="3">Four helix bundle protein</fullName>
    </recommendedName>
</protein>
<organism evidence="1 2">
    <name type="scientific">Spirosoma telluris</name>
    <dbReference type="NCBI Taxonomy" id="2183553"/>
    <lineage>
        <taxon>Bacteria</taxon>
        <taxon>Pseudomonadati</taxon>
        <taxon>Bacteroidota</taxon>
        <taxon>Cytophagia</taxon>
        <taxon>Cytophagales</taxon>
        <taxon>Cytophagaceae</taxon>
        <taxon>Spirosoma</taxon>
    </lineage>
</organism>
<evidence type="ECO:0008006" key="3">
    <source>
        <dbReference type="Google" id="ProtNLM"/>
    </source>
</evidence>
<dbReference type="RefSeq" id="WP_111340437.1">
    <property type="nucleotide sequence ID" value="NZ_QLII01000001.1"/>
</dbReference>
<proteinExistence type="predicted"/>
<name>A0A327NLT6_9BACT</name>
<evidence type="ECO:0000313" key="2">
    <source>
        <dbReference type="Proteomes" id="UP000249016"/>
    </source>
</evidence>
<dbReference type="EMBL" id="QLII01000001">
    <property type="protein sequence ID" value="RAI73558.1"/>
    <property type="molecule type" value="Genomic_DNA"/>
</dbReference>
<dbReference type="Proteomes" id="UP000249016">
    <property type="component" value="Unassembled WGS sequence"/>
</dbReference>
<dbReference type="AlphaFoldDB" id="A0A327NLT6"/>
<reference evidence="1 2" key="1">
    <citation type="submission" date="2018-06" db="EMBL/GenBank/DDBJ databases">
        <title>Spirosoma sp. HMF3257 Genome sequencing and assembly.</title>
        <authorList>
            <person name="Kang H."/>
            <person name="Cha I."/>
            <person name="Kim H."/>
            <person name="Kang J."/>
            <person name="Joh K."/>
        </authorList>
    </citation>
    <scope>NUCLEOTIDE SEQUENCE [LARGE SCALE GENOMIC DNA]</scope>
    <source>
        <strain evidence="1 2">HMF3257</strain>
    </source>
</reference>
<dbReference type="OrthoDB" id="962400at2"/>
<keyword evidence="2" id="KW-1185">Reference proteome</keyword>
<evidence type="ECO:0000313" key="1">
    <source>
        <dbReference type="EMBL" id="RAI73558.1"/>
    </source>
</evidence>
<gene>
    <name evidence="1" type="ORF">HMF3257_02370</name>
</gene>